<protein>
    <submittedName>
        <fullName evidence="1">Unannotated protein</fullName>
    </submittedName>
</protein>
<dbReference type="InterPro" id="IPR027417">
    <property type="entry name" value="P-loop_NTPase"/>
</dbReference>
<dbReference type="AlphaFoldDB" id="A0A6J6CSC7"/>
<accession>A0A6J6CSC7</accession>
<reference evidence="1" key="1">
    <citation type="submission" date="2020-05" db="EMBL/GenBank/DDBJ databases">
        <authorList>
            <person name="Chiriac C."/>
            <person name="Salcher M."/>
            <person name="Ghai R."/>
            <person name="Kavagutti S V."/>
        </authorList>
    </citation>
    <scope>NUCLEOTIDE SEQUENCE</scope>
</reference>
<organism evidence="1">
    <name type="scientific">freshwater metagenome</name>
    <dbReference type="NCBI Taxonomy" id="449393"/>
    <lineage>
        <taxon>unclassified sequences</taxon>
        <taxon>metagenomes</taxon>
        <taxon>ecological metagenomes</taxon>
    </lineage>
</organism>
<evidence type="ECO:0000313" key="1">
    <source>
        <dbReference type="EMBL" id="CAB4554470.1"/>
    </source>
</evidence>
<dbReference type="SUPFAM" id="SSF52540">
    <property type="entry name" value="P-loop containing nucleoside triphosphate hydrolases"/>
    <property type="match status" value="1"/>
</dbReference>
<dbReference type="EMBL" id="CAEZTA010000047">
    <property type="protein sequence ID" value="CAB4554470.1"/>
    <property type="molecule type" value="Genomic_DNA"/>
</dbReference>
<name>A0A6J6CSC7_9ZZZZ</name>
<dbReference type="EMBL" id="CAFBNQ010000041">
    <property type="protein sequence ID" value="CAB4956861.1"/>
    <property type="molecule type" value="Genomic_DNA"/>
</dbReference>
<sequence length="197" mass="21522">MNSIGDQSLPRVHVYGHVSAQPKAIAEIFAGQHSNEAIAESELAIFAINPAAGIDQETIDLWNALSDYQLPRLVVVNELDGSDSDFDDAVLLANRVFDQLVTPYLVLHNDAGDPTALIDLQSLEIVDYTTQTASRRDSDPEHKELVADFRNEYLEAIEDAGEKAFEAGLLFPAIPIVIAKGIGVDIVKSFIERVASY</sequence>
<gene>
    <name evidence="1" type="ORF">UFOPK1541_00474</name>
    <name evidence="2" type="ORF">UFOPK3861_00532</name>
</gene>
<dbReference type="Gene3D" id="3.40.50.300">
    <property type="entry name" value="P-loop containing nucleotide triphosphate hydrolases"/>
    <property type="match status" value="1"/>
</dbReference>
<evidence type="ECO:0000313" key="2">
    <source>
        <dbReference type="EMBL" id="CAB4956861.1"/>
    </source>
</evidence>
<proteinExistence type="predicted"/>